<sequence>LMIRHRYGDCYLHNGALEIKEQLEEQETYYVWIRRFCKSLFISNYAVFLE</sequence>
<reference evidence="1 2" key="1">
    <citation type="submission" date="2015-01" db="EMBL/GenBank/DDBJ databases">
        <title>Evolution of Trichinella species and genotypes.</title>
        <authorList>
            <person name="Korhonen P.K."/>
            <person name="Edoardo P."/>
            <person name="Giuseppe L.R."/>
            <person name="Gasser R.B."/>
        </authorList>
    </citation>
    <scope>NUCLEOTIDE SEQUENCE [LARGE SCALE GENOMIC DNA]</scope>
    <source>
        <strain evidence="1">ISS588</strain>
    </source>
</reference>
<gene>
    <name evidence="1" type="ORF">T4B_8952</name>
</gene>
<comment type="caution">
    <text evidence="1">The sequence shown here is derived from an EMBL/GenBank/DDBJ whole genome shotgun (WGS) entry which is preliminary data.</text>
</comment>
<accession>A0A0V1HPM9</accession>
<evidence type="ECO:0000313" key="1">
    <source>
        <dbReference type="EMBL" id="KRZ12066.1"/>
    </source>
</evidence>
<evidence type="ECO:0000313" key="2">
    <source>
        <dbReference type="Proteomes" id="UP000054805"/>
    </source>
</evidence>
<dbReference type="AlphaFoldDB" id="A0A0V1HPM9"/>
<protein>
    <submittedName>
        <fullName evidence="1">Uncharacterized protein</fullName>
    </submittedName>
</protein>
<dbReference type="EMBL" id="JYDS01000345">
    <property type="protein sequence ID" value="KRZ12066.1"/>
    <property type="molecule type" value="Genomic_DNA"/>
</dbReference>
<dbReference type="Proteomes" id="UP000054805">
    <property type="component" value="Unassembled WGS sequence"/>
</dbReference>
<keyword evidence="2" id="KW-1185">Reference proteome</keyword>
<feature type="non-terminal residue" evidence="1">
    <location>
        <position position="1"/>
    </location>
</feature>
<feature type="non-terminal residue" evidence="1">
    <location>
        <position position="50"/>
    </location>
</feature>
<organism evidence="1 2">
    <name type="scientific">Trichinella pseudospiralis</name>
    <name type="common">Parasitic roundworm</name>
    <dbReference type="NCBI Taxonomy" id="6337"/>
    <lineage>
        <taxon>Eukaryota</taxon>
        <taxon>Metazoa</taxon>
        <taxon>Ecdysozoa</taxon>
        <taxon>Nematoda</taxon>
        <taxon>Enoplea</taxon>
        <taxon>Dorylaimia</taxon>
        <taxon>Trichinellida</taxon>
        <taxon>Trichinellidae</taxon>
        <taxon>Trichinella</taxon>
    </lineage>
</organism>
<name>A0A0V1HPM9_TRIPS</name>
<proteinExistence type="predicted"/>